<dbReference type="Gene3D" id="3.30.450.20">
    <property type="entry name" value="PAS domain"/>
    <property type="match status" value="1"/>
</dbReference>
<dbReference type="Pfam" id="PF06580">
    <property type="entry name" value="His_kinase"/>
    <property type="match status" value="1"/>
</dbReference>
<dbReference type="InterPro" id="IPR003594">
    <property type="entry name" value="HATPase_dom"/>
</dbReference>
<evidence type="ECO:0000256" key="2">
    <source>
        <dbReference type="ARBA" id="ARBA00022475"/>
    </source>
</evidence>
<evidence type="ECO:0000256" key="3">
    <source>
        <dbReference type="ARBA" id="ARBA00022553"/>
    </source>
</evidence>
<comment type="caution">
    <text evidence="9">The sequence shown here is derived from an EMBL/GenBank/DDBJ whole genome shotgun (WGS) entry which is preliminary data.</text>
</comment>
<dbReference type="Pfam" id="PF00672">
    <property type="entry name" value="HAMP"/>
    <property type="match status" value="1"/>
</dbReference>
<dbReference type="EMBL" id="BMGR01000006">
    <property type="protein sequence ID" value="GGG03583.1"/>
    <property type="molecule type" value="Genomic_DNA"/>
</dbReference>
<evidence type="ECO:0000313" key="9">
    <source>
        <dbReference type="EMBL" id="GGG03583.1"/>
    </source>
</evidence>
<comment type="subcellular location">
    <subcellularLocation>
        <location evidence="1">Cell membrane</location>
        <topology evidence="1">Multi-pass membrane protein</topology>
    </subcellularLocation>
</comment>
<dbReference type="Pfam" id="PF02518">
    <property type="entry name" value="HATPase_c"/>
    <property type="match status" value="1"/>
</dbReference>
<keyword evidence="4" id="KW-0808">Transferase</keyword>
<keyword evidence="7" id="KW-1133">Transmembrane helix</keyword>
<dbReference type="SUPFAM" id="SSF158472">
    <property type="entry name" value="HAMP domain-like"/>
    <property type="match status" value="1"/>
</dbReference>
<name>A0A917CZG0_9BACL</name>
<evidence type="ECO:0000256" key="7">
    <source>
        <dbReference type="SAM" id="Phobius"/>
    </source>
</evidence>
<dbReference type="SUPFAM" id="SSF55874">
    <property type="entry name" value="ATPase domain of HSP90 chaperone/DNA topoisomerase II/histidine kinase"/>
    <property type="match status" value="1"/>
</dbReference>
<evidence type="ECO:0000256" key="6">
    <source>
        <dbReference type="ARBA" id="ARBA00023136"/>
    </source>
</evidence>
<sequence length="580" mass="66040">MHRKRFFGLRSKILMFSLIITLLPLLLVSTFSYRESIQMVRSQVIDLNLVNAEQIANNLTFIMNDVETISLNLIQNNVLNDYLLLSNTENRHQREPEILSLLNDQLFNKRYIYSIYIEDAYGNGLDVRGAGNTVDGERTLQLQQLRGKEMWYFNSIAIGARQVNAISMVREIRDVNNLSRPLGFMKINILESDIRDLYRTQVQDKGQFYLLDRDGTILSTISGKEAGTRLDTASHYPNMAGAAAGHFNTTIEGERYLAIFDRMQPIGWQIVQLIPYDYISQSGDVIGRVTAITIAASLVICIGFILLFAARVLKPLKQIRILMKQVENENFNMRMEERGNDEMTLLARSFNRMSNKLDELVNEVHVSKIKQKEAELKALEEQINPHFLYNTLDLIYWMSRMEKAFETSVMINALSQLFRIGLNSGSGFTTVSREVDHLHYYMLIQQKRYEEEILFTIDMEEEAMDCKVTKIILQPLVENAISHGIEQKGGSGSIRIRIFREGGDLVYTVTDNGAGADEAAVNALLHQTGEDNRGLALKNINDRIQLNFGGSYGIDFHSVPMEGTTVTVRQPWLKGTNAHV</sequence>
<evidence type="ECO:0000256" key="4">
    <source>
        <dbReference type="ARBA" id="ARBA00022679"/>
    </source>
</evidence>
<evidence type="ECO:0000256" key="1">
    <source>
        <dbReference type="ARBA" id="ARBA00004651"/>
    </source>
</evidence>
<gene>
    <name evidence="9" type="primary">yesM</name>
    <name evidence="9" type="ORF">GCM10010916_20860</name>
</gene>
<organism evidence="9 10">
    <name type="scientific">Paenibacillus abyssi</name>
    <dbReference type="NCBI Taxonomy" id="1340531"/>
    <lineage>
        <taxon>Bacteria</taxon>
        <taxon>Bacillati</taxon>
        <taxon>Bacillota</taxon>
        <taxon>Bacilli</taxon>
        <taxon>Bacillales</taxon>
        <taxon>Paenibacillaceae</taxon>
        <taxon>Paenibacillus</taxon>
    </lineage>
</organism>
<dbReference type="Gene3D" id="6.10.340.10">
    <property type="match status" value="1"/>
</dbReference>
<keyword evidence="5 9" id="KW-0418">Kinase</keyword>
<reference evidence="9" key="2">
    <citation type="submission" date="2020-09" db="EMBL/GenBank/DDBJ databases">
        <authorList>
            <person name="Sun Q."/>
            <person name="Zhou Y."/>
        </authorList>
    </citation>
    <scope>NUCLEOTIDE SEQUENCE</scope>
    <source>
        <strain evidence="9">CGMCC 1.12987</strain>
    </source>
</reference>
<evidence type="ECO:0000313" key="10">
    <source>
        <dbReference type="Proteomes" id="UP000644756"/>
    </source>
</evidence>
<keyword evidence="7" id="KW-0812">Transmembrane</keyword>
<dbReference type="GO" id="GO:0000155">
    <property type="term" value="F:phosphorelay sensor kinase activity"/>
    <property type="evidence" value="ECO:0007669"/>
    <property type="project" value="InterPro"/>
</dbReference>
<evidence type="ECO:0000259" key="8">
    <source>
        <dbReference type="PROSITE" id="PS50885"/>
    </source>
</evidence>
<accession>A0A917CZG0</accession>
<dbReference type="InterPro" id="IPR036890">
    <property type="entry name" value="HATPase_C_sf"/>
</dbReference>
<dbReference type="InterPro" id="IPR003660">
    <property type="entry name" value="HAMP_dom"/>
</dbReference>
<dbReference type="InterPro" id="IPR010559">
    <property type="entry name" value="Sig_transdc_His_kin_internal"/>
</dbReference>
<dbReference type="GO" id="GO:0005886">
    <property type="term" value="C:plasma membrane"/>
    <property type="evidence" value="ECO:0007669"/>
    <property type="project" value="UniProtKB-SubCell"/>
</dbReference>
<dbReference type="PANTHER" id="PTHR34220:SF7">
    <property type="entry name" value="SENSOR HISTIDINE KINASE YPDA"/>
    <property type="match status" value="1"/>
</dbReference>
<dbReference type="AlphaFoldDB" id="A0A917CZG0"/>
<keyword evidence="2" id="KW-1003">Cell membrane</keyword>
<dbReference type="Gene3D" id="3.30.565.10">
    <property type="entry name" value="Histidine kinase-like ATPase, C-terminal domain"/>
    <property type="match status" value="1"/>
</dbReference>
<evidence type="ECO:0000256" key="5">
    <source>
        <dbReference type="ARBA" id="ARBA00022777"/>
    </source>
</evidence>
<reference evidence="9" key="1">
    <citation type="journal article" date="2014" name="Int. J. Syst. Evol. Microbiol.">
        <title>Complete genome sequence of Corynebacterium casei LMG S-19264T (=DSM 44701T), isolated from a smear-ripened cheese.</title>
        <authorList>
            <consortium name="US DOE Joint Genome Institute (JGI-PGF)"/>
            <person name="Walter F."/>
            <person name="Albersmeier A."/>
            <person name="Kalinowski J."/>
            <person name="Ruckert C."/>
        </authorList>
    </citation>
    <scope>NUCLEOTIDE SEQUENCE</scope>
    <source>
        <strain evidence="9">CGMCC 1.12987</strain>
    </source>
</reference>
<dbReference type="CDD" id="cd06225">
    <property type="entry name" value="HAMP"/>
    <property type="match status" value="1"/>
</dbReference>
<proteinExistence type="predicted"/>
<dbReference type="RefSeq" id="WP_188531011.1">
    <property type="nucleotide sequence ID" value="NZ_BMGR01000006.1"/>
</dbReference>
<dbReference type="SMART" id="SM00304">
    <property type="entry name" value="HAMP"/>
    <property type="match status" value="1"/>
</dbReference>
<dbReference type="InterPro" id="IPR050640">
    <property type="entry name" value="Bact_2-comp_sensor_kinase"/>
</dbReference>
<keyword evidence="3" id="KW-0597">Phosphoprotein</keyword>
<feature type="transmembrane region" description="Helical" evidence="7">
    <location>
        <begin position="289"/>
        <end position="313"/>
    </location>
</feature>
<dbReference type="PANTHER" id="PTHR34220">
    <property type="entry name" value="SENSOR HISTIDINE KINASE YPDA"/>
    <property type="match status" value="1"/>
</dbReference>
<feature type="domain" description="HAMP" evidence="8">
    <location>
        <begin position="310"/>
        <end position="362"/>
    </location>
</feature>
<dbReference type="Proteomes" id="UP000644756">
    <property type="component" value="Unassembled WGS sequence"/>
</dbReference>
<keyword evidence="6 7" id="KW-0472">Membrane</keyword>
<keyword evidence="10" id="KW-1185">Reference proteome</keyword>
<protein>
    <submittedName>
        <fullName evidence="9">Sensor histidine kinase YesM</fullName>
    </submittedName>
</protein>
<dbReference type="PROSITE" id="PS50885">
    <property type="entry name" value="HAMP"/>
    <property type="match status" value="1"/>
</dbReference>